<dbReference type="GO" id="GO:0005524">
    <property type="term" value="F:ATP binding"/>
    <property type="evidence" value="ECO:0007669"/>
    <property type="project" value="UniProtKB-KW"/>
</dbReference>
<dbReference type="RefSeq" id="WP_021680969.1">
    <property type="nucleotide sequence ID" value="NZ_KI260321.1"/>
</dbReference>
<keyword evidence="4" id="KW-0067">ATP-binding</keyword>
<dbReference type="InterPro" id="IPR039430">
    <property type="entry name" value="Thymidylate_kin-like_dom"/>
</dbReference>
<evidence type="ECO:0000313" key="7">
    <source>
        <dbReference type="Proteomes" id="UP000016662"/>
    </source>
</evidence>
<name>U2KEQ4_9FIRM</name>
<evidence type="ECO:0000259" key="5">
    <source>
        <dbReference type="Pfam" id="PF02223"/>
    </source>
</evidence>
<proteinExistence type="inferred from homology"/>
<evidence type="ECO:0000256" key="2">
    <source>
        <dbReference type="ARBA" id="ARBA00017144"/>
    </source>
</evidence>
<dbReference type="Proteomes" id="UP000016662">
    <property type="component" value="Unassembled WGS sequence"/>
</dbReference>
<dbReference type="HOGENOM" id="CLU_049131_1_0_9"/>
<sequence>MVKQGKIIVLDGLDGCGKSTQFAALGKLLTEQGETVKPISFPMYDKPSAALVKMYLRGDFSDTPDGVNAYAASSFYAVDRYANYKLDWEKNYTAGELILASRYTTSNAIHQMSKLPQEQWDGYLEWLEDYEYCKLGLPQPNLVLFLSLPLELSQKLLAKRYDGDASKKDIHEADLAYLEQCDRAARYAGEKLGWQFVEVSDGRQLYPVEQIRDELYRRIQEAFAC</sequence>
<evidence type="ECO:0000256" key="4">
    <source>
        <dbReference type="ARBA" id="ARBA00022840"/>
    </source>
</evidence>
<dbReference type="PATRIC" id="fig|411473.3.peg.2334"/>
<dbReference type="PANTHER" id="PTHR10344:SF4">
    <property type="entry name" value="UMP-CMP KINASE 2, MITOCHONDRIAL"/>
    <property type="match status" value="1"/>
</dbReference>
<dbReference type="Gene3D" id="3.40.50.300">
    <property type="entry name" value="P-loop containing nucleotide triphosphate hydrolases"/>
    <property type="match status" value="1"/>
</dbReference>
<dbReference type="AlphaFoldDB" id="U2KEQ4"/>
<organism evidence="6 7">
    <name type="scientific">Ruminococcus callidus ATCC 27760</name>
    <dbReference type="NCBI Taxonomy" id="411473"/>
    <lineage>
        <taxon>Bacteria</taxon>
        <taxon>Bacillati</taxon>
        <taxon>Bacillota</taxon>
        <taxon>Clostridia</taxon>
        <taxon>Eubacteriales</taxon>
        <taxon>Oscillospiraceae</taxon>
        <taxon>Ruminococcus</taxon>
    </lineage>
</organism>
<dbReference type="GO" id="GO:0004798">
    <property type="term" value="F:dTMP kinase activity"/>
    <property type="evidence" value="ECO:0007669"/>
    <property type="project" value="TreeGrafter"/>
</dbReference>
<accession>U2KEQ4</accession>
<dbReference type="GO" id="GO:0006227">
    <property type="term" value="P:dUDP biosynthetic process"/>
    <property type="evidence" value="ECO:0007669"/>
    <property type="project" value="TreeGrafter"/>
</dbReference>
<keyword evidence="3" id="KW-0547">Nucleotide-binding</keyword>
<protein>
    <recommendedName>
        <fullName evidence="2">Thymidylate kinase</fullName>
    </recommendedName>
</protein>
<dbReference type="GeneID" id="93692756"/>
<reference evidence="6 7" key="1">
    <citation type="submission" date="2013-07" db="EMBL/GenBank/DDBJ databases">
        <authorList>
            <person name="Weinstock G."/>
            <person name="Sodergren E."/>
            <person name="Wylie T."/>
            <person name="Fulton L."/>
            <person name="Fulton R."/>
            <person name="Fronick C."/>
            <person name="O'Laughlin M."/>
            <person name="Godfrey J."/>
            <person name="Miner T."/>
            <person name="Herter B."/>
            <person name="Appelbaum E."/>
            <person name="Cordes M."/>
            <person name="Lek S."/>
            <person name="Wollam A."/>
            <person name="Pepin K.H."/>
            <person name="Palsikar V.B."/>
            <person name="Mitreva M."/>
            <person name="Wilson R.K."/>
        </authorList>
    </citation>
    <scope>NUCLEOTIDE SEQUENCE [LARGE SCALE GENOMIC DNA]</scope>
    <source>
        <strain evidence="6 7">ATCC 27760</strain>
    </source>
</reference>
<dbReference type="STRING" id="411473.RUMCAL_02782"/>
<dbReference type="GO" id="GO:0006235">
    <property type="term" value="P:dTTP biosynthetic process"/>
    <property type="evidence" value="ECO:0007669"/>
    <property type="project" value="TreeGrafter"/>
</dbReference>
<dbReference type="SUPFAM" id="SSF52540">
    <property type="entry name" value="P-loop containing nucleoside triphosphate hydrolases"/>
    <property type="match status" value="1"/>
</dbReference>
<dbReference type="PANTHER" id="PTHR10344">
    <property type="entry name" value="THYMIDYLATE KINASE"/>
    <property type="match status" value="1"/>
</dbReference>
<feature type="domain" description="Thymidylate kinase-like" evidence="5">
    <location>
        <begin position="10"/>
        <end position="182"/>
    </location>
</feature>
<dbReference type="GO" id="GO:0006233">
    <property type="term" value="P:dTDP biosynthetic process"/>
    <property type="evidence" value="ECO:0007669"/>
    <property type="project" value="TreeGrafter"/>
</dbReference>
<evidence type="ECO:0000256" key="3">
    <source>
        <dbReference type="ARBA" id="ARBA00022741"/>
    </source>
</evidence>
<evidence type="ECO:0000256" key="1">
    <source>
        <dbReference type="ARBA" id="ARBA00009776"/>
    </source>
</evidence>
<dbReference type="InterPro" id="IPR027417">
    <property type="entry name" value="P-loop_NTPase"/>
</dbReference>
<dbReference type="EMBL" id="AWVF01000348">
    <property type="protein sequence ID" value="ERJ90747.1"/>
    <property type="molecule type" value="Genomic_DNA"/>
</dbReference>
<dbReference type="Pfam" id="PF02223">
    <property type="entry name" value="Thymidylate_kin"/>
    <property type="match status" value="1"/>
</dbReference>
<dbReference type="eggNOG" id="COG0125">
    <property type="taxonomic scope" value="Bacteria"/>
</dbReference>
<comment type="caution">
    <text evidence="6">The sequence shown here is derived from an EMBL/GenBank/DDBJ whole genome shotgun (WGS) entry which is preliminary data.</text>
</comment>
<comment type="similarity">
    <text evidence="1">Belongs to the thymidylate kinase family.</text>
</comment>
<dbReference type="OrthoDB" id="9774907at2"/>
<gene>
    <name evidence="6" type="ORF">RUMCAL_02782</name>
</gene>
<dbReference type="GO" id="GO:0005829">
    <property type="term" value="C:cytosol"/>
    <property type="evidence" value="ECO:0007669"/>
    <property type="project" value="TreeGrafter"/>
</dbReference>
<evidence type="ECO:0000313" key="6">
    <source>
        <dbReference type="EMBL" id="ERJ90747.1"/>
    </source>
</evidence>
<keyword evidence="7" id="KW-1185">Reference proteome</keyword>